<comment type="caution">
    <text evidence="2">The sequence shown here is derived from an EMBL/GenBank/DDBJ whole genome shotgun (WGS) entry which is preliminary data.</text>
</comment>
<gene>
    <name evidence="2" type="ORF">EGV54_06135</name>
</gene>
<feature type="compositionally biased region" description="Basic and acidic residues" evidence="1">
    <location>
        <begin position="158"/>
        <end position="175"/>
    </location>
</feature>
<feature type="region of interest" description="Disordered" evidence="1">
    <location>
        <begin position="158"/>
        <end position="198"/>
    </location>
</feature>
<keyword evidence="3" id="KW-1185">Reference proteome</keyword>
<dbReference type="EMBL" id="AAXKXX010000006">
    <property type="protein sequence ID" value="EGQ4384673.1"/>
    <property type="molecule type" value="Genomic_DNA"/>
</dbReference>
<evidence type="ECO:0000313" key="2">
    <source>
        <dbReference type="EMBL" id="EGQ4384673.1"/>
    </source>
</evidence>
<dbReference type="RefSeq" id="WP_316678250.1">
    <property type="nucleotide sequence ID" value="NZ_JAQSTS010000003.1"/>
</dbReference>
<organism evidence="2 3">
    <name type="scientific">Staphylococcus pseudintermedius</name>
    <dbReference type="NCBI Taxonomy" id="283734"/>
    <lineage>
        <taxon>Bacteria</taxon>
        <taxon>Bacillati</taxon>
        <taxon>Bacillota</taxon>
        <taxon>Bacilli</taxon>
        <taxon>Bacillales</taxon>
        <taxon>Staphylococcaceae</taxon>
        <taxon>Staphylococcus</taxon>
        <taxon>Staphylococcus intermedius group</taxon>
    </lineage>
</organism>
<evidence type="ECO:0000256" key="1">
    <source>
        <dbReference type="SAM" id="MobiDB-lite"/>
    </source>
</evidence>
<evidence type="ECO:0000313" key="3">
    <source>
        <dbReference type="Proteomes" id="UP000600220"/>
    </source>
</evidence>
<dbReference type="Proteomes" id="UP000600220">
    <property type="component" value="Unassembled WGS sequence"/>
</dbReference>
<protein>
    <submittedName>
        <fullName evidence="2">Phage tail protein</fullName>
    </submittedName>
</protein>
<proteinExistence type="predicted"/>
<accession>A0A8H9BXE7</accession>
<name>A0A8H9BXE7_STAPS</name>
<sequence>MATSYIAVCEPTNNTLGMMGVLVSDLLEGEEKVSSELSEKIVAGKTDYSYQSVNEELSLTFGHIPGDKGQEQFKKAIKNLQQIKVWLIEKKKREDGYHAAFGYTVVEDYAKSFDDEEDKIEVTLKVKFNTADGVFTDLPKSWLDASVAGTTVEFEKPGEYTGTLEERKSTSKKFDSSLAGNTEDVSRGVSDDTDSEVL</sequence>
<reference evidence="2 3" key="1">
    <citation type="submission" date="2018-11" db="EMBL/GenBank/DDBJ databases">
        <authorList>
            <consortium name="Veterinary Laboratory Investigation and Response Network"/>
        </authorList>
    </citation>
    <scope>NUCLEOTIDE SEQUENCE [LARGE SCALE GENOMIC DNA]</scope>
    <source>
        <strain evidence="2 3">SPSE-18-VL-LA-PA-Ryan-0021</strain>
    </source>
</reference>
<dbReference type="AlphaFoldDB" id="A0A8H9BXE7"/>